<keyword evidence="3" id="KW-0539">Nucleus</keyword>
<dbReference type="GO" id="GO:0008157">
    <property type="term" value="F:protein phosphatase 1 binding"/>
    <property type="evidence" value="ECO:0007669"/>
    <property type="project" value="TreeGrafter"/>
</dbReference>
<comment type="function">
    <text evidence="1 3">Regulator of type 1 phosphatases which maintains protein phosphatase activity under strict control.</text>
</comment>
<evidence type="ECO:0000256" key="2">
    <source>
        <dbReference type="ARBA" id="ARBA00005605"/>
    </source>
</evidence>
<dbReference type="GO" id="GO:0004865">
    <property type="term" value="F:protein serine/threonine phosphatase inhibitor activity"/>
    <property type="evidence" value="ECO:0007669"/>
    <property type="project" value="UniProtKB-UniRule"/>
</dbReference>
<evidence type="ECO:0000313" key="5">
    <source>
        <dbReference type="EMBL" id="KFX44806.1"/>
    </source>
</evidence>
<dbReference type="EMBL" id="JPOX01000026">
    <property type="protein sequence ID" value="KFX44806.1"/>
    <property type="molecule type" value="Genomic_DNA"/>
</dbReference>
<comment type="caution">
    <text evidence="5">The sequence shown here is derived from an EMBL/GenBank/DDBJ whole genome shotgun (WGS) entry which is preliminary data.</text>
</comment>
<sequence>MPRQQRQRQLNTGTTTSTTTSDSESAINAASFPRTLRLRGESHSHVVTVGESARTETPEQEAAEGSPSRRVRWDENVVNNEGMGKKSSKVCCIYHRPRAMDESSSESESSSSSDDSDTDDDNDMRARRRPARREGCGHDGHDHEHDHNHGIKKVRRKRPSPNAYERQPRNERRPTQQSTAD</sequence>
<comment type="similarity">
    <text evidence="2 3">Belongs to the YPI1 family.</text>
</comment>
<name>A0A093VDL8_TALMA</name>
<feature type="compositionally biased region" description="Basic and acidic residues" evidence="4">
    <location>
        <begin position="132"/>
        <end position="149"/>
    </location>
</feature>
<dbReference type="InterPro" id="IPR011107">
    <property type="entry name" value="PPI_Ypi1"/>
</dbReference>
<evidence type="ECO:0000256" key="4">
    <source>
        <dbReference type="SAM" id="MobiDB-lite"/>
    </source>
</evidence>
<proteinExistence type="inferred from homology"/>
<dbReference type="HOGENOM" id="CLU_098333_0_2_1"/>
<comment type="subcellular location">
    <subcellularLocation>
        <location evidence="3">Nucleus</location>
    </subcellularLocation>
</comment>
<dbReference type="eggNOG" id="KOG4102">
    <property type="taxonomic scope" value="Eukaryota"/>
</dbReference>
<evidence type="ECO:0000256" key="3">
    <source>
        <dbReference type="RuleBase" id="RU367162"/>
    </source>
</evidence>
<reference evidence="5" key="1">
    <citation type="journal article" date="2014" name="PLoS Genet.">
        <title>Signature Gene Expression Reveals Novel Clues to the Molecular Mechanisms of Dimorphic Transition in Penicillium marneffei.</title>
        <authorList>
            <person name="Yang E."/>
            <person name="Wang G."/>
            <person name="Cai J."/>
            <person name="Woo P.C."/>
            <person name="Lau S.K."/>
            <person name="Yuen K.-Y."/>
            <person name="Chow W.-N."/>
            <person name="Lin X."/>
        </authorList>
    </citation>
    <scope>NUCLEOTIDE SEQUENCE [LARGE SCALE GENOMIC DNA]</scope>
    <source>
        <strain evidence="5">PM1</strain>
    </source>
</reference>
<organism evidence="5">
    <name type="scientific">Talaromyces marneffei PM1</name>
    <dbReference type="NCBI Taxonomy" id="1077442"/>
    <lineage>
        <taxon>Eukaryota</taxon>
        <taxon>Fungi</taxon>
        <taxon>Dikarya</taxon>
        <taxon>Ascomycota</taxon>
        <taxon>Pezizomycotina</taxon>
        <taxon>Eurotiomycetes</taxon>
        <taxon>Eurotiomycetidae</taxon>
        <taxon>Eurotiales</taxon>
        <taxon>Trichocomaceae</taxon>
        <taxon>Talaromyces</taxon>
        <taxon>Talaromyces sect. Talaromyces</taxon>
    </lineage>
</organism>
<gene>
    <name evidence="5" type="ORF">GQ26_0260720</name>
</gene>
<feature type="compositionally biased region" description="Low complexity" evidence="4">
    <location>
        <begin position="12"/>
        <end position="25"/>
    </location>
</feature>
<dbReference type="AlphaFoldDB" id="A0A093VDL8"/>
<feature type="compositionally biased region" description="Basic residues" evidence="4">
    <location>
        <begin position="150"/>
        <end position="159"/>
    </location>
</feature>
<dbReference type="GO" id="GO:0005634">
    <property type="term" value="C:nucleus"/>
    <property type="evidence" value="ECO:0007669"/>
    <property type="project" value="UniProtKB-SubCell"/>
</dbReference>
<evidence type="ECO:0000256" key="1">
    <source>
        <dbReference type="ARBA" id="ARBA00003401"/>
    </source>
</evidence>
<dbReference type="PANTHER" id="PTHR20835:SF0">
    <property type="entry name" value="E3 UBIQUITIN-PROTEIN LIGASE PPP1R11"/>
    <property type="match status" value="1"/>
</dbReference>
<accession>A0A093VDL8</accession>
<dbReference type="PANTHER" id="PTHR20835">
    <property type="entry name" value="E3 UBIQUITIN-PROTEIN LIGASE PPP1R11-RELATED"/>
    <property type="match status" value="1"/>
</dbReference>
<dbReference type="Pfam" id="PF07491">
    <property type="entry name" value="PPI_Ypi1"/>
    <property type="match status" value="1"/>
</dbReference>
<feature type="region of interest" description="Disordered" evidence="4">
    <location>
        <begin position="1"/>
        <end position="181"/>
    </location>
</feature>
<protein>
    <recommendedName>
        <fullName evidence="3">Type 1 phosphatases regulator</fullName>
    </recommendedName>
</protein>